<feature type="domain" description="PLAT" evidence="2">
    <location>
        <begin position="801"/>
        <end position="919"/>
    </location>
</feature>
<dbReference type="Ensembl" id="ENSBOBT00000017460.1">
    <property type="protein sequence ID" value="ENSBOBP00000017069.1"/>
    <property type="gene ID" value="ENSBOBG00000010660.1"/>
</dbReference>
<dbReference type="SUPFAM" id="SSF49723">
    <property type="entry name" value="Lipase/lipooxygenase domain (PLAT/LH2 domain)"/>
    <property type="match status" value="8"/>
</dbReference>
<name>A0A8C0FCL8_BUBBB</name>
<proteinExistence type="predicted"/>
<feature type="domain" description="PLAT" evidence="2">
    <location>
        <begin position="7"/>
        <end position="122"/>
    </location>
</feature>
<dbReference type="Gene3D" id="2.60.60.20">
    <property type="entry name" value="PLAT/LH2 domain"/>
    <property type="match status" value="2"/>
</dbReference>
<feature type="domain" description="PLAT" evidence="2">
    <location>
        <begin position="649"/>
        <end position="791"/>
    </location>
</feature>
<dbReference type="PROSITE" id="PS50095">
    <property type="entry name" value="PLAT"/>
    <property type="match status" value="8"/>
</dbReference>
<dbReference type="Proteomes" id="UP000694567">
    <property type="component" value="Unplaced"/>
</dbReference>
<organism evidence="3 4">
    <name type="scientific">Bubo bubo</name>
    <name type="common">Eurasian eagle-owl</name>
    <name type="synonym">Strix bubo</name>
    <dbReference type="NCBI Taxonomy" id="30461"/>
    <lineage>
        <taxon>Eukaryota</taxon>
        <taxon>Metazoa</taxon>
        <taxon>Chordata</taxon>
        <taxon>Craniata</taxon>
        <taxon>Vertebrata</taxon>
        <taxon>Euteleostomi</taxon>
        <taxon>Archelosauria</taxon>
        <taxon>Archosauria</taxon>
        <taxon>Dinosauria</taxon>
        <taxon>Saurischia</taxon>
        <taxon>Theropoda</taxon>
        <taxon>Coelurosauria</taxon>
        <taxon>Aves</taxon>
        <taxon>Neognathae</taxon>
        <taxon>Neoaves</taxon>
        <taxon>Telluraves</taxon>
        <taxon>Strigiformes</taxon>
        <taxon>Strigidae</taxon>
        <taxon>Bubo</taxon>
    </lineage>
</organism>
<evidence type="ECO:0000256" key="1">
    <source>
        <dbReference type="PROSITE-ProRule" id="PRU00152"/>
    </source>
</evidence>
<sequence>MDVPKINKYVVRVFTGEVSGSGTDADVFINIFGEKGDTGVRKLDNDNDNFEKGAEDKFTLDAPNLGRLRKINIGHNNKGGSAGWFLAKVIIEDIGNKCVYQFPVGRWFALDEDDGKIQRDILVGGTEATGIVYNVAVVTGDIRGAGTNSKIHVILHGSKGLKNSGKIFLEGGEFERARTDLFNVEIAALLSPLSRVSIGHDNCGVSSGWFCEKVVVYCPFTGIEQTFPCGKWLDEDEGDGLIERELYEMVSLRQRRLKKSPWSLWIWTSDIKNAGTDATIFFQIYGDKGKSDEMKLDNNSDNFETGQTDKFMIELPDLGTFYKLRIWHEKRNPFAGWHLNKVTLLKTLTKEKYSFNCGRWLDINEDDNEIVRELPAEGSLVTEVMPVIKYRVTVCTGTVSGSGTDANVFVCLIGDQGDTGDRVLYNCINTVNKFEKGNADEFFVEAVTLKQVRRVRIGHDGKGGSSGWYLAKVIVREEGQPESEAVEFPCYRWLDKNEDDGQIVRELVPAGESPMLKNVSYHISVKTGDIPGASSDSKVFIKLYGEKADSSKETLLVSDNDLGNYFERGRVDEFTIDTMDIGKINRILIGHDNVGLRSGWFLASVQITVPVQGRQYMFPCNRWLDKDEADGRVEVEVYPSEILPIEKLINYEVSVVTGDVRAAGTNAKVFMQIYGETGKTELIILENRSNNFERGATDIFKREAADVGKIYKIRIGHDGTGIGDGWFLESVTLKRLATKTKESDKKKKKKKSDEEEEEEAKAEEVMDVYTFVAHRWLAKDEGDKELVVELVPDEESDLEENTYEVRVLTGSVWGSGTDANVFLSIYGVGRGDTGERQLKRSNNLNKFEKGQVDVFTIKAIDLGELKKLRIRHDNTGASPSWFLERVEIVDLKESTTYYFPCQRWLAVEEDDGQIVRELVPVDEAFVKKDSENDGQSLATLGLEQKAKSTTYTVKVKTGDKKNAGTDANVFITLYGSKDDTGMASCDGTG</sequence>
<dbReference type="PANTHER" id="PTHR45901">
    <property type="entry name" value="PROTEIN CBG12474"/>
    <property type="match status" value="1"/>
</dbReference>
<dbReference type="InterPro" id="IPR052970">
    <property type="entry name" value="Inner_ear_hair_cell_LOXHD"/>
</dbReference>
<accession>A0A8C0FCL8</accession>
<evidence type="ECO:0000313" key="3">
    <source>
        <dbReference type="Ensembl" id="ENSBOBP00000017069.1"/>
    </source>
</evidence>
<dbReference type="InterPro" id="IPR036392">
    <property type="entry name" value="PLAT/LH2_dom_sf"/>
</dbReference>
<feature type="domain" description="PLAT" evidence="2">
    <location>
        <begin position="949"/>
        <end position="989"/>
    </location>
</feature>
<dbReference type="Gene3D" id="2.40.180.10">
    <property type="entry name" value="Catalase core domain"/>
    <property type="match status" value="6"/>
</dbReference>
<evidence type="ECO:0000259" key="2">
    <source>
        <dbReference type="PROSITE" id="PS50095"/>
    </source>
</evidence>
<protein>
    <submittedName>
        <fullName evidence="3">Lipoxygenase homology domains 1</fullName>
    </submittedName>
</protein>
<comment type="caution">
    <text evidence="1">Lacks conserved residue(s) required for the propagation of feature annotation.</text>
</comment>
<feature type="domain" description="PLAT" evidence="2">
    <location>
        <begin position="260"/>
        <end position="375"/>
    </location>
</feature>
<dbReference type="AlphaFoldDB" id="A0A8C0FCL8"/>
<dbReference type="InterPro" id="IPR001024">
    <property type="entry name" value="PLAT/LH2_dom"/>
</dbReference>
<reference evidence="3" key="1">
    <citation type="submission" date="2025-08" db="UniProtKB">
        <authorList>
            <consortium name="Ensembl"/>
        </authorList>
    </citation>
    <scope>IDENTIFICATION</scope>
</reference>
<dbReference type="SMART" id="SM00308">
    <property type="entry name" value="LH2"/>
    <property type="match status" value="7"/>
</dbReference>
<evidence type="ECO:0000313" key="4">
    <source>
        <dbReference type="Proteomes" id="UP000694567"/>
    </source>
</evidence>
<dbReference type="PANTHER" id="PTHR45901:SF3">
    <property type="entry name" value="LIPOXYGENASE HOMOLOGY DOMAIN-CONTAINING PROTEIN 1"/>
    <property type="match status" value="1"/>
</dbReference>
<feature type="domain" description="PLAT" evidence="2">
    <location>
        <begin position="519"/>
        <end position="638"/>
    </location>
</feature>
<dbReference type="CDD" id="cd01756">
    <property type="entry name" value="PLAT_repeat"/>
    <property type="match status" value="7"/>
</dbReference>
<keyword evidence="4" id="KW-1185">Reference proteome</keyword>
<feature type="domain" description="PLAT" evidence="2">
    <location>
        <begin position="131"/>
        <end position="247"/>
    </location>
</feature>
<reference evidence="3" key="2">
    <citation type="submission" date="2025-09" db="UniProtKB">
        <authorList>
            <consortium name="Ensembl"/>
        </authorList>
    </citation>
    <scope>IDENTIFICATION</scope>
</reference>
<feature type="domain" description="PLAT" evidence="2">
    <location>
        <begin position="388"/>
        <end position="508"/>
    </location>
</feature>
<dbReference type="Pfam" id="PF01477">
    <property type="entry name" value="PLAT"/>
    <property type="match status" value="7"/>
</dbReference>